<protein>
    <recommendedName>
        <fullName evidence="4">PorT family protein</fullName>
    </recommendedName>
</protein>
<evidence type="ECO:0008006" key="4">
    <source>
        <dbReference type="Google" id="ProtNLM"/>
    </source>
</evidence>
<accession>A0A5C7APM3</accession>
<name>A0A5C7APM3_9FLAO</name>
<keyword evidence="1" id="KW-1133">Transmembrane helix</keyword>
<sequence length="502" mass="55499">MNDKKHIDRLFQEKFKNFEATPDDAVWENIHNALHKDERKRRVIPLWWKLAGVAALLALLFTVGSIIFETKNGEFTPENQMVGTEKVQDTSASSVTESYENATKIVTSAEDSEPSNGNPTLNQTAPTINPHTNAATQIVGNTPTKENTNAPLILNNAASKANSISAKTENKAVVKNTPNLPQPKSKDDIYKRDHKTNDAIANAKSEALKMAQTPIQNPEEKQTLELPSDPEESITLSKNDDSIEEAIAEANAIRKEDPDTQPNRWNITPTVAPVYFNTLGKGSSIDGQFVNNSKSGEVNMSYGINGSYAISDKIKVRAGINKVNLGYSTNGVMAYNQLNSFGSAAKTNQLQNINFRNHGSSNSFLSTSNLSNNSAPQALVSNTEGALEQQFGYIEIPLEMEYTIIDRKFGFNIIGGFSTLFLNNNEVFSVLENQRALIGEANNINSTSYSANFGLGFNYNLSRMLRLNLEPMFKYQINTFTNTSGDFRPYYIGVYTGFSFKF</sequence>
<keyword evidence="3" id="KW-1185">Reference proteome</keyword>
<gene>
    <name evidence="2" type="ORF">ES711_08290</name>
</gene>
<keyword evidence="1" id="KW-0812">Transmembrane</keyword>
<reference evidence="2 3" key="1">
    <citation type="submission" date="2019-08" db="EMBL/GenBank/DDBJ databases">
        <title>Genome sequence of Gelidibacter salicanalis IC162T.</title>
        <authorList>
            <person name="Bowman J.P."/>
        </authorList>
    </citation>
    <scope>NUCLEOTIDE SEQUENCE [LARGE SCALE GENOMIC DNA]</scope>
    <source>
        <strain evidence="2 3">IC162</strain>
    </source>
</reference>
<dbReference type="RefSeq" id="WP_146892506.1">
    <property type="nucleotide sequence ID" value="NZ_VORX01000003.1"/>
</dbReference>
<evidence type="ECO:0000256" key="1">
    <source>
        <dbReference type="SAM" id="Phobius"/>
    </source>
</evidence>
<evidence type="ECO:0000313" key="2">
    <source>
        <dbReference type="EMBL" id="TXE08495.1"/>
    </source>
</evidence>
<proteinExistence type="predicted"/>
<feature type="transmembrane region" description="Helical" evidence="1">
    <location>
        <begin position="46"/>
        <end position="68"/>
    </location>
</feature>
<dbReference type="OrthoDB" id="1113942at2"/>
<keyword evidence="1" id="KW-0472">Membrane</keyword>
<dbReference type="EMBL" id="VORX01000003">
    <property type="protein sequence ID" value="TXE08495.1"/>
    <property type="molecule type" value="Genomic_DNA"/>
</dbReference>
<dbReference type="Proteomes" id="UP000321734">
    <property type="component" value="Unassembled WGS sequence"/>
</dbReference>
<organism evidence="2 3">
    <name type="scientific">Gelidibacter salicanalis</name>
    <dbReference type="NCBI Taxonomy" id="291193"/>
    <lineage>
        <taxon>Bacteria</taxon>
        <taxon>Pseudomonadati</taxon>
        <taxon>Bacteroidota</taxon>
        <taxon>Flavobacteriia</taxon>
        <taxon>Flavobacteriales</taxon>
        <taxon>Flavobacteriaceae</taxon>
        <taxon>Gelidibacter</taxon>
    </lineage>
</organism>
<comment type="caution">
    <text evidence="2">The sequence shown here is derived from an EMBL/GenBank/DDBJ whole genome shotgun (WGS) entry which is preliminary data.</text>
</comment>
<evidence type="ECO:0000313" key="3">
    <source>
        <dbReference type="Proteomes" id="UP000321734"/>
    </source>
</evidence>
<dbReference type="AlphaFoldDB" id="A0A5C7APM3"/>